<evidence type="ECO:0000256" key="12">
    <source>
        <dbReference type="SAM" id="Phobius"/>
    </source>
</evidence>
<comment type="similarity">
    <text evidence="2">Belongs to the synaptotagmin family.</text>
</comment>
<dbReference type="AlphaFoldDB" id="A0A6J1FKV8"/>
<keyword evidence="9" id="KW-0445">Lipid transport</keyword>
<dbReference type="InterPro" id="IPR045050">
    <property type="entry name" value="Synaptotagmin_plant"/>
</dbReference>
<feature type="domain" description="C2" evidence="13">
    <location>
        <begin position="420"/>
        <end position="539"/>
    </location>
</feature>
<dbReference type="PRINTS" id="PR00360">
    <property type="entry name" value="C2DOMAIN"/>
</dbReference>
<reference evidence="16 17" key="1">
    <citation type="submission" date="2025-04" db="UniProtKB">
        <authorList>
            <consortium name="RefSeq"/>
        </authorList>
    </citation>
    <scope>IDENTIFICATION</scope>
    <source>
        <tissue evidence="16 17">Young leaves</tissue>
    </source>
</reference>
<dbReference type="PANTHER" id="PTHR10774">
    <property type="entry name" value="EXTENDED SYNAPTOTAGMIN-RELATED"/>
    <property type="match status" value="1"/>
</dbReference>
<dbReference type="KEGG" id="cmos:111444918"/>
<evidence type="ECO:0000256" key="3">
    <source>
        <dbReference type="ARBA" id="ARBA00022448"/>
    </source>
</evidence>
<evidence type="ECO:0000256" key="4">
    <source>
        <dbReference type="ARBA" id="ARBA00022692"/>
    </source>
</evidence>
<evidence type="ECO:0000313" key="17">
    <source>
        <dbReference type="RefSeq" id="XP_022938820.1"/>
    </source>
</evidence>
<proteinExistence type="inferred from homology"/>
<sequence length="559" mass="63759">MYGGLFRFVGEMGFFNTLLGIIGFGIGIPLGLFMGFFLFIFSKPDKVKDPMIRPIYELDSDALEELIPEIPLWVKHPDFDRVDWFNKFLAAMWPYLDKAICPSIRAMTKPIFAEYIGTFRIQSIEFESLSLGTLPPKLYGFKVHETDENELVMETAIRWAGNPDVVLVLRLFSLQIRIQLIDLQIFAAPRIVLKPLVPAFPCFSNIVVSLLEKPHVDFGLKILGGDIMSIPGLHQFVQEAIRKQVLNLYLWPRVFEIPILDASVGATKKPVGILHVNVVKALRLSKMDLLGTSDPYVKLSLSGERLPSKKTTIKMNNLNPVWNEKFKLVVKDPESQVLRLRVYDWDKVGGHDRLGMQLVPLKVLAPHEKKELTLDLIKNTDINNHQNKKPRGQLVVELTFTPFRVESSKSSSQLDGCRSMVSQNERDIHDDFVGGGAGLLLVKIQGATSVEGKRHSNPYAVTHFRGEKKKTKMVKKCRDPVWNDDFQFMLEEPPLKEKIHIELRSRRSGHFGFLSKESLGHVEINLIDVVHNGRINQKYHLINSRHGMIHVEIQWTQYA</sequence>
<dbReference type="InterPro" id="IPR000008">
    <property type="entry name" value="C2_dom"/>
</dbReference>
<evidence type="ECO:0000256" key="6">
    <source>
        <dbReference type="ARBA" id="ARBA00022737"/>
    </source>
</evidence>
<evidence type="ECO:0000256" key="11">
    <source>
        <dbReference type="ARBA" id="ARBA00023136"/>
    </source>
</evidence>
<dbReference type="InterPro" id="IPR031468">
    <property type="entry name" value="SMP_LBD"/>
</dbReference>
<dbReference type="GO" id="GO:0046872">
    <property type="term" value="F:metal ion binding"/>
    <property type="evidence" value="ECO:0007669"/>
    <property type="project" value="UniProtKB-KW"/>
</dbReference>
<keyword evidence="7" id="KW-0106">Calcium</keyword>
<protein>
    <submittedName>
        <fullName evidence="16 17">Synaptotagmin-3-like isoform X1</fullName>
    </submittedName>
</protein>
<keyword evidence="4 12" id="KW-0812">Transmembrane</keyword>
<dbReference type="PROSITE" id="PS51847">
    <property type="entry name" value="SMP"/>
    <property type="match status" value="1"/>
</dbReference>
<dbReference type="SUPFAM" id="SSF49562">
    <property type="entry name" value="C2 domain (Calcium/lipid-binding domain, CaLB)"/>
    <property type="match status" value="2"/>
</dbReference>
<gene>
    <name evidence="16 17" type="primary">LOC111444918</name>
</gene>
<dbReference type="CDD" id="cd00030">
    <property type="entry name" value="C2"/>
    <property type="match status" value="2"/>
</dbReference>
<name>A0A6J1FKV8_CUCMO</name>
<dbReference type="Proteomes" id="UP000504609">
    <property type="component" value="Unplaced"/>
</dbReference>
<dbReference type="InterPro" id="IPR039010">
    <property type="entry name" value="Synaptotagmin_SMP"/>
</dbReference>
<feature type="domain" description="C2" evidence="13">
    <location>
        <begin position="251"/>
        <end position="374"/>
    </location>
</feature>
<keyword evidence="10" id="KW-0446">Lipid-binding</keyword>
<feature type="domain" description="SMP-LTD" evidence="14">
    <location>
        <begin position="78"/>
        <end position="260"/>
    </location>
</feature>
<dbReference type="GO" id="GO:0006869">
    <property type="term" value="P:lipid transport"/>
    <property type="evidence" value="ECO:0007669"/>
    <property type="project" value="UniProtKB-KW"/>
</dbReference>
<evidence type="ECO:0000313" key="15">
    <source>
        <dbReference type="Proteomes" id="UP000504609"/>
    </source>
</evidence>
<evidence type="ECO:0000256" key="8">
    <source>
        <dbReference type="ARBA" id="ARBA00022989"/>
    </source>
</evidence>
<dbReference type="SMR" id="A0A6J1FKV8"/>
<evidence type="ECO:0000256" key="1">
    <source>
        <dbReference type="ARBA" id="ARBA00004167"/>
    </source>
</evidence>
<dbReference type="Pfam" id="PF17047">
    <property type="entry name" value="SMP_LBD"/>
    <property type="match status" value="1"/>
</dbReference>
<keyword evidence="8 12" id="KW-1133">Transmembrane helix</keyword>
<organism evidence="15 17">
    <name type="scientific">Cucurbita moschata</name>
    <name type="common">Winter crookneck squash</name>
    <name type="synonym">Cucurbita pepo var. moschata</name>
    <dbReference type="NCBI Taxonomy" id="3662"/>
    <lineage>
        <taxon>Eukaryota</taxon>
        <taxon>Viridiplantae</taxon>
        <taxon>Streptophyta</taxon>
        <taxon>Embryophyta</taxon>
        <taxon>Tracheophyta</taxon>
        <taxon>Spermatophyta</taxon>
        <taxon>Magnoliopsida</taxon>
        <taxon>eudicotyledons</taxon>
        <taxon>Gunneridae</taxon>
        <taxon>Pentapetalae</taxon>
        <taxon>rosids</taxon>
        <taxon>fabids</taxon>
        <taxon>Cucurbitales</taxon>
        <taxon>Cucurbitaceae</taxon>
        <taxon>Cucurbiteae</taxon>
        <taxon>Cucurbita</taxon>
    </lineage>
</organism>
<dbReference type="GO" id="GO:0016020">
    <property type="term" value="C:membrane"/>
    <property type="evidence" value="ECO:0007669"/>
    <property type="project" value="UniProtKB-SubCell"/>
</dbReference>
<dbReference type="Pfam" id="PF00168">
    <property type="entry name" value="C2"/>
    <property type="match status" value="2"/>
</dbReference>
<evidence type="ECO:0000256" key="5">
    <source>
        <dbReference type="ARBA" id="ARBA00022723"/>
    </source>
</evidence>
<dbReference type="InterPro" id="IPR035892">
    <property type="entry name" value="C2_domain_sf"/>
</dbReference>
<evidence type="ECO:0000256" key="10">
    <source>
        <dbReference type="ARBA" id="ARBA00023121"/>
    </source>
</evidence>
<dbReference type="RefSeq" id="XP_022938819.1">
    <property type="nucleotide sequence ID" value="XM_023083051.1"/>
</dbReference>
<evidence type="ECO:0000259" key="14">
    <source>
        <dbReference type="PROSITE" id="PS51847"/>
    </source>
</evidence>
<dbReference type="RefSeq" id="XP_022938820.1">
    <property type="nucleotide sequence ID" value="XM_023083052.1"/>
</dbReference>
<dbReference type="FunFam" id="2.60.40.150:FF:000102">
    <property type="entry name" value="Synaptotagmin-2 isoform A"/>
    <property type="match status" value="1"/>
</dbReference>
<dbReference type="CDD" id="cd21677">
    <property type="entry name" value="SMP_SYT"/>
    <property type="match status" value="1"/>
</dbReference>
<keyword evidence="3" id="KW-0813">Transport</keyword>
<keyword evidence="6" id="KW-0677">Repeat</keyword>
<evidence type="ECO:0000259" key="13">
    <source>
        <dbReference type="PROSITE" id="PS50004"/>
    </source>
</evidence>
<keyword evidence="11 12" id="KW-0472">Membrane</keyword>
<dbReference type="GeneID" id="111444918"/>
<dbReference type="GO" id="GO:0005783">
    <property type="term" value="C:endoplasmic reticulum"/>
    <property type="evidence" value="ECO:0007669"/>
    <property type="project" value="TreeGrafter"/>
</dbReference>
<dbReference type="PROSITE" id="PS50004">
    <property type="entry name" value="C2"/>
    <property type="match status" value="2"/>
</dbReference>
<dbReference type="SMART" id="SM00239">
    <property type="entry name" value="C2"/>
    <property type="match status" value="2"/>
</dbReference>
<evidence type="ECO:0000313" key="16">
    <source>
        <dbReference type="RefSeq" id="XP_022938819.1"/>
    </source>
</evidence>
<evidence type="ECO:0000256" key="2">
    <source>
        <dbReference type="ARBA" id="ARBA00006996"/>
    </source>
</evidence>
<feature type="transmembrane region" description="Helical" evidence="12">
    <location>
        <begin position="20"/>
        <end position="41"/>
    </location>
</feature>
<accession>A0A6J1FKV8</accession>
<keyword evidence="15" id="KW-1185">Reference proteome</keyword>
<keyword evidence="5" id="KW-0479">Metal-binding</keyword>
<dbReference type="Gene3D" id="2.60.40.150">
    <property type="entry name" value="C2 domain"/>
    <property type="match status" value="2"/>
</dbReference>
<evidence type="ECO:0000256" key="7">
    <source>
        <dbReference type="ARBA" id="ARBA00022837"/>
    </source>
</evidence>
<dbReference type="PANTHER" id="PTHR10774:SF62">
    <property type="entry name" value="SYNAPTOTAGMIN-3"/>
    <property type="match status" value="1"/>
</dbReference>
<evidence type="ECO:0000256" key="9">
    <source>
        <dbReference type="ARBA" id="ARBA00023055"/>
    </source>
</evidence>
<comment type="subcellular location">
    <subcellularLocation>
        <location evidence="1">Membrane</location>
        <topology evidence="1">Single-pass membrane protein</topology>
    </subcellularLocation>
</comment>
<dbReference type="GO" id="GO:0008289">
    <property type="term" value="F:lipid binding"/>
    <property type="evidence" value="ECO:0007669"/>
    <property type="project" value="UniProtKB-KW"/>
</dbReference>